<keyword evidence="2" id="KW-1185">Reference proteome</keyword>
<evidence type="ECO:0000313" key="2">
    <source>
        <dbReference type="Proteomes" id="UP001163223"/>
    </source>
</evidence>
<accession>A0ACD4NM56</accession>
<name>A0ACD4NM56_9HYPH</name>
<dbReference type="Proteomes" id="UP001163223">
    <property type="component" value="Chromosome"/>
</dbReference>
<proteinExistence type="predicted"/>
<gene>
    <name evidence="1" type="ORF">OXU80_23795</name>
</gene>
<evidence type="ECO:0000313" key="1">
    <source>
        <dbReference type="EMBL" id="WAJ27832.1"/>
    </source>
</evidence>
<sequence length="144" mass="14578">MTRAAEAREGPEADDGEAGFALVEVLVAFAILALVSLAMLRAFADTTGMIAQGAGREARLDLARSLLEEFRARGALDAGLTRGEAEGIAWAVEVGAVAGAGVPTPEGAARLLRLAVAVAPAPDRPADPAAPLLVTLVLAREGAP</sequence>
<reference evidence="1" key="1">
    <citation type="submission" date="2022-11" db="EMBL/GenBank/DDBJ databases">
        <title>beta-Carotene-producing bacterium, Jeongeuplla avenae sp. nov., alleviates the salt stress of Arabidopsis seedlings.</title>
        <authorList>
            <person name="Jiang L."/>
            <person name="Lee J."/>
        </authorList>
    </citation>
    <scope>NUCLEOTIDE SEQUENCE</scope>
    <source>
        <strain evidence="1">DY_R2A_6</strain>
    </source>
</reference>
<dbReference type="EMBL" id="CP113520">
    <property type="protein sequence ID" value="WAJ27832.1"/>
    <property type="molecule type" value="Genomic_DNA"/>
</dbReference>
<protein>
    <submittedName>
        <fullName evidence="1">Prepilin-type N-terminal cleavage/methylation domain-containing protein</fullName>
    </submittedName>
</protein>
<organism evidence="1 2">
    <name type="scientific">Antarcticirhabdus aurantiaca</name>
    <dbReference type="NCBI Taxonomy" id="2606717"/>
    <lineage>
        <taxon>Bacteria</taxon>
        <taxon>Pseudomonadati</taxon>
        <taxon>Pseudomonadota</taxon>
        <taxon>Alphaproteobacteria</taxon>
        <taxon>Hyphomicrobiales</taxon>
        <taxon>Aurantimonadaceae</taxon>
        <taxon>Antarcticirhabdus</taxon>
    </lineage>
</organism>